<keyword evidence="3" id="KW-1185">Reference proteome</keyword>
<dbReference type="Gene3D" id="3.60.40.10">
    <property type="entry name" value="PPM-type phosphatase domain"/>
    <property type="match status" value="1"/>
</dbReference>
<reference evidence="2 3" key="1">
    <citation type="journal article" date="2015" name="Genome Announc.">
        <title>Complete Genome Sequence of Methanosphaerula palustris E1-9CT, a Hydrogenotrophic Methanogen Isolated from a Minerotrophic Fen Peatland.</title>
        <authorList>
            <person name="Cadillo-Quiroz H."/>
            <person name="Browne P."/>
            <person name="Kyrpides N."/>
            <person name="Woyke T."/>
            <person name="Goodwin L."/>
            <person name="Detter C."/>
            <person name="Yavitt J.B."/>
            <person name="Zinder S.H."/>
        </authorList>
    </citation>
    <scope>NUCLEOTIDE SEQUENCE [LARGE SCALE GENOMIC DNA]</scope>
    <source>
        <strain evidence="3">ATCC BAA-1556 / DSM 19958 / E1-9c</strain>
    </source>
</reference>
<dbReference type="Pfam" id="PF13672">
    <property type="entry name" value="PP2C_2"/>
    <property type="match status" value="1"/>
</dbReference>
<evidence type="ECO:0000313" key="3">
    <source>
        <dbReference type="Proteomes" id="UP000002457"/>
    </source>
</evidence>
<accession>B8GKM8</accession>
<protein>
    <recommendedName>
        <fullName evidence="1">PPM-type phosphatase domain-containing protein</fullName>
    </recommendedName>
</protein>
<dbReference type="InterPro" id="IPR036457">
    <property type="entry name" value="PPM-type-like_dom_sf"/>
</dbReference>
<dbReference type="eggNOG" id="arCOG09477">
    <property type="taxonomic scope" value="Archaea"/>
</dbReference>
<dbReference type="KEGG" id="mpl:Mpal_1869"/>
<gene>
    <name evidence="2" type="ordered locus">Mpal_1869</name>
</gene>
<dbReference type="SUPFAM" id="SSF81606">
    <property type="entry name" value="PP2C-like"/>
    <property type="match status" value="1"/>
</dbReference>
<dbReference type="AlphaFoldDB" id="B8GKM8"/>
<dbReference type="HOGENOM" id="CLU_052010_0_0_2"/>
<organism evidence="2 3">
    <name type="scientific">Methanosphaerula palustris (strain ATCC BAA-1556 / DSM 19958 / E1-9c)</name>
    <dbReference type="NCBI Taxonomy" id="521011"/>
    <lineage>
        <taxon>Archaea</taxon>
        <taxon>Methanobacteriati</taxon>
        <taxon>Methanobacteriota</taxon>
        <taxon>Stenosarchaea group</taxon>
        <taxon>Methanomicrobia</taxon>
        <taxon>Methanomicrobiales</taxon>
        <taxon>Methanoregulaceae</taxon>
        <taxon>Methanosphaerula</taxon>
    </lineage>
</organism>
<dbReference type="EMBL" id="CP001338">
    <property type="protein sequence ID" value="ACL17174.1"/>
    <property type="molecule type" value="Genomic_DNA"/>
</dbReference>
<dbReference type="GeneID" id="7272686"/>
<dbReference type="Proteomes" id="UP000002457">
    <property type="component" value="Chromosome"/>
</dbReference>
<evidence type="ECO:0000313" key="2">
    <source>
        <dbReference type="EMBL" id="ACL17174.1"/>
    </source>
</evidence>
<proteinExistence type="predicted"/>
<dbReference type="RefSeq" id="WP_012618493.1">
    <property type="nucleotide sequence ID" value="NC_011832.1"/>
</dbReference>
<sequence length="263" mass="28530">MKIWRAVGASVQGTYHQQIGLPNQDAFGSSAVEGGVAVAVADGHGSARCFRSDRGSAFAVEAALSVSRLFAARTDPIVLLSCDQEYLRAGICTAIVDRWRELVDQDLISRGETGISPSSRYDELADQLLPYGSTLMTVIATQDYLLYLQLGDGDILTISQERTVERPLERDPRLFGNQTTSLCLPEAANDFYTAVASVHDRIPAAVLLATDGLVNSYQSETDFHTAALRLFTEDQHLSELLSWISSTGSGDDITVGMLLHNSE</sequence>
<evidence type="ECO:0000259" key="1">
    <source>
        <dbReference type="Pfam" id="PF13672"/>
    </source>
</evidence>
<name>B8GKM8_METPE</name>
<dbReference type="InterPro" id="IPR001932">
    <property type="entry name" value="PPM-type_phosphatase-like_dom"/>
</dbReference>
<feature type="domain" description="PPM-type phosphatase" evidence="1">
    <location>
        <begin position="13"/>
        <end position="233"/>
    </location>
</feature>
<dbReference type="OrthoDB" id="10524at2157"/>